<feature type="compositionally biased region" description="Polar residues" evidence="2">
    <location>
        <begin position="327"/>
        <end position="344"/>
    </location>
</feature>
<protein>
    <submittedName>
        <fullName evidence="3">Uncharacterized protein</fullName>
    </submittedName>
</protein>
<feature type="region of interest" description="Disordered" evidence="2">
    <location>
        <begin position="214"/>
        <end position="391"/>
    </location>
</feature>
<feature type="compositionally biased region" description="Pro residues" evidence="2">
    <location>
        <begin position="226"/>
        <end position="243"/>
    </location>
</feature>
<feature type="region of interest" description="Disordered" evidence="2">
    <location>
        <begin position="143"/>
        <end position="201"/>
    </location>
</feature>
<feature type="compositionally biased region" description="Low complexity" evidence="2">
    <location>
        <begin position="379"/>
        <end position="390"/>
    </location>
</feature>
<keyword evidence="4" id="KW-1185">Reference proteome</keyword>
<evidence type="ECO:0000313" key="3">
    <source>
        <dbReference type="EMBL" id="KAK5102574.1"/>
    </source>
</evidence>
<keyword evidence="1" id="KW-0175">Coiled coil</keyword>
<dbReference type="PANTHER" id="PTHR42023:SF1">
    <property type="entry name" value="BHLH DOMAIN-CONTAINING PROTEIN"/>
    <property type="match status" value="1"/>
</dbReference>
<dbReference type="PANTHER" id="PTHR42023">
    <property type="entry name" value="BHLH DOMAIN-CONTAINING PROTEIN"/>
    <property type="match status" value="1"/>
</dbReference>
<organism evidence="3 4">
    <name type="scientific">Lithohypha guttulata</name>
    <dbReference type="NCBI Taxonomy" id="1690604"/>
    <lineage>
        <taxon>Eukaryota</taxon>
        <taxon>Fungi</taxon>
        <taxon>Dikarya</taxon>
        <taxon>Ascomycota</taxon>
        <taxon>Pezizomycotina</taxon>
        <taxon>Eurotiomycetes</taxon>
        <taxon>Chaetothyriomycetidae</taxon>
        <taxon>Chaetothyriales</taxon>
        <taxon>Trichomeriaceae</taxon>
        <taxon>Lithohypha</taxon>
    </lineage>
</organism>
<feature type="compositionally biased region" description="Basic and acidic residues" evidence="2">
    <location>
        <begin position="272"/>
        <end position="282"/>
    </location>
</feature>
<name>A0ABR0KPS8_9EURO</name>
<gene>
    <name evidence="3" type="ORF">LTR24_000133</name>
</gene>
<dbReference type="EMBL" id="JAVRRG010000001">
    <property type="protein sequence ID" value="KAK5102574.1"/>
    <property type="molecule type" value="Genomic_DNA"/>
</dbReference>
<proteinExistence type="predicted"/>
<feature type="coiled-coil region" evidence="1">
    <location>
        <begin position="565"/>
        <end position="599"/>
    </location>
</feature>
<reference evidence="3 4" key="1">
    <citation type="submission" date="2023-08" db="EMBL/GenBank/DDBJ databases">
        <title>Black Yeasts Isolated from many extreme environments.</title>
        <authorList>
            <person name="Coleine C."/>
            <person name="Stajich J.E."/>
            <person name="Selbmann L."/>
        </authorList>
    </citation>
    <scope>NUCLEOTIDE SEQUENCE [LARGE SCALE GENOMIC DNA]</scope>
    <source>
        <strain evidence="3 4">CCFEE 5885</strain>
    </source>
</reference>
<evidence type="ECO:0000313" key="4">
    <source>
        <dbReference type="Proteomes" id="UP001345013"/>
    </source>
</evidence>
<feature type="compositionally biased region" description="Basic and acidic residues" evidence="2">
    <location>
        <begin position="114"/>
        <end position="125"/>
    </location>
</feature>
<evidence type="ECO:0000256" key="1">
    <source>
        <dbReference type="SAM" id="Coils"/>
    </source>
</evidence>
<evidence type="ECO:0000256" key="2">
    <source>
        <dbReference type="SAM" id="MobiDB-lite"/>
    </source>
</evidence>
<sequence length="619" mass="69286">MWQRWGNKQPAISYPTTFTHLDRDDGYYYDENDGYLETILEVDSISSRRQSAQIERLPELPFRSVPPMREIPQPVNVYSQPSPPANQEGHGLRINVDVQDQAPADDVSPLTPRISHEPTLRHDQGEQPVSPIEPAVPAYARAPLPERPFPSQIPRKLKPDGSSGKAQTRWDEYSGEPTYDDKGTPASVRPGTQPVEMQYPHLKERTKQILAGIREREAAKKKPWGKAPPPVMDDPLDNPPQRPPWRGASGRAALVEPVKNTPSARQGPVQYPERKPVQHPEHSASPTQTYHNVVTDEPVLEDSPAVRTLRTVESQESIKPLVPLKTRNLSPSLTSKTPLQSPTKQIAPESPDEPHSLQSSIYEPAHGRVESPLCEEEPTTPTTPTATMEPSIHSTVHTAPSFVPPDIDREQSRFSWTTYTTTAAESPRSMTHIVRDSSPPPLPDLCPPIAIKKRPVSLSPFVHSQPYMHQQYADSTGSVTSSVFRKPVPTLQSRTSSLSAATARAMSTSKSLPLTPTVAEAAGKMENLAAQLESLNRRRYNSRRIIADLQAALKKNAVVYDMWKRKEVEKNIINHNMELDDVGREIHEISLQLHRAQRKRDREDNYEACTGLWIKRVTS</sequence>
<feature type="region of interest" description="Disordered" evidence="2">
    <location>
        <begin position="103"/>
        <end position="131"/>
    </location>
</feature>
<comment type="caution">
    <text evidence="3">The sequence shown here is derived from an EMBL/GenBank/DDBJ whole genome shotgun (WGS) entry which is preliminary data.</text>
</comment>
<accession>A0ABR0KPS8</accession>
<dbReference type="Proteomes" id="UP001345013">
    <property type="component" value="Unassembled WGS sequence"/>
</dbReference>